<evidence type="ECO:0000256" key="5">
    <source>
        <dbReference type="PROSITE-ProRule" id="PRU00335"/>
    </source>
</evidence>
<comment type="caution">
    <text evidence="8">The sequence shown here is derived from an EMBL/GenBank/DDBJ whole genome shotgun (WGS) entry which is preliminary data.</text>
</comment>
<evidence type="ECO:0000256" key="1">
    <source>
        <dbReference type="ARBA" id="ARBA00022491"/>
    </source>
</evidence>
<feature type="domain" description="HTH tetR-type" evidence="7">
    <location>
        <begin position="28"/>
        <end position="88"/>
    </location>
</feature>
<evidence type="ECO:0000256" key="6">
    <source>
        <dbReference type="SAM" id="MobiDB-lite"/>
    </source>
</evidence>
<dbReference type="SUPFAM" id="SSF48498">
    <property type="entry name" value="Tetracyclin repressor-like, C-terminal domain"/>
    <property type="match status" value="1"/>
</dbReference>
<dbReference type="Pfam" id="PF00440">
    <property type="entry name" value="TetR_N"/>
    <property type="match status" value="1"/>
</dbReference>
<organism evidence="8 9">
    <name type="scientific">Pseudonocardia xishanensis</name>
    <dbReference type="NCBI Taxonomy" id="630995"/>
    <lineage>
        <taxon>Bacteria</taxon>
        <taxon>Bacillati</taxon>
        <taxon>Actinomycetota</taxon>
        <taxon>Actinomycetes</taxon>
        <taxon>Pseudonocardiales</taxon>
        <taxon>Pseudonocardiaceae</taxon>
        <taxon>Pseudonocardia</taxon>
    </lineage>
</organism>
<dbReference type="InterPro" id="IPR039538">
    <property type="entry name" value="BetI_C"/>
</dbReference>
<dbReference type="RefSeq" id="WP_345419327.1">
    <property type="nucleotide sequence ID" value="NZ_BAABGT010000040.1"/>
</dbReference>
<accession>A0ABP8RUJ7</accession>
<keyword evidence="4" id="KW-0804">Transcription</keyword>
<protein>
    <submittedName>
        <fullName evidence="8">TetR/AcrR family transcriptional regulator</fullName>
    </submittedName>
</protein>
<dbReference type="InterPro" id="IPR050109">
    <property type="entry name" value="HTH-type_TetR-like_transc_reg"/>
</dbReference>
<dbReference type="InterPro" id="IPR009057">
    <property type="entry name" value="Homeodomain-like_sf"/>
</dbReference>
<keyword evidence="2" id="KW-0805">Transcription regulation</keyword>
<keyword evidence="1" id="KW-0678">Repressor</keyword>
<dbReference type="EMBL" id="BAABGT010000040">
    <property type="protein sequence ID" value="GAA4548683.1"/>
    <property type="molecule type" value="Genomic_DNA"/>
</dbReference>
<gene>
    <name evidence="8" type="ORF">GCM10023175_35540</name>
</gene>
<name>A0ABP8RUJ7_9PSEU</name>
<sequence>MPSKAAQRRLIPPLDLPPRPRVKQARSELSTSRLLDAAAEVIAAGGYHRMTLKVIGERAGYSYGLVTERFGSKEGLLWTLVDSMLHDEDGGLVIPALGASTGVPALHRFVAAIREGWRRRPVHMRALSVLMFEAALPSPILQDAIACLHREMRAVTEAVVRAGIVEGSVPAEVDAAQISRTLLGSLRGVVFQAMLDPDHFSLEQGFDDLDHLVVLLLTNN</sequence>
<evidence type="ECO:0000256" key="3">
    <source>
        <dbReference type="ARBA" id="ARBA00023125"/>
    </source>
</evidence>
<dbReference type="Pfam" id="PF13977">
    <property type="entry name" value="TetR_C_6"/>
    <property type="match status" value="1"/>
</dbReference>
<dbReference type="SUPFAM" id="SSF46689">
    <property type="entry name" value="Homeodomain-like"/>
    <property type="match status" value="1"/>
</dbReference>
<feature type="DNA-binding region" description="H-T-H motif" evidence="5">
    <location>
        <begin position="51"/>
        <end position="70"/>
    </location>
</feature>
<reference evidence="9" key="1">
    <citation type="journal article" date="2019" name="Int. J. Syst. Evol. Microbiol.">
        <title>The Global Catalogue of Microorganisms (GCM) 10K type strain sequencing project: providing services to taxonomists for standard genome sequencing and annotation.</title>
        <authorList>
            <consortium name="The Broad Institute Genomics Platform"/>
            <consortium name="The Broad Institute Genome Sequencing Center for Infectious Disease"/>
            <person name="Wu L."/>
            <person name="Ma J."/>
        </authorList>
    </citation>
    <scope>NUCLEOTIDE SEQUENCE [LARGE SCALE GENOMIC DNA]</scope>
    <source>
        <strain evidence="9">JCM 17906</strain>
    </source>
</reference>
<dbReference type="PANTHER" id="PTHR30055">
    <property type="entry name" value="HTH-TYPE TRANSCRIPTIONAL REGULATOR RUTR"/>
    <property type="match status" value="1"/>
</dbReference>
<evidence type="ECO:0000313" key="9">
    <source>
        <dbReference type="Proteomes" id="UP001501598"/>
    </source>
</evidence>
<feature type="region of interest" description="Disordered" evidence="6">
    <location>
        <begin position="1"/>
        <end position="22"/>
    </location>
</feature>
<dbReference type="PANTHER" id="PTHR30055:SF234">
    <property type="entry name" value="HTH-TYPE TRANSCRIPTIONAL REGULATOR BETI"/>
    <property type="match status" value="1"/>
</dbReference>
<dbReference type="PROSITE" id="PS50977">
    <property type="entry name" value="HTH_TETR_2"/>
    <property type="match status" value="1"/>
</dbReference>
<keyword evidence="9" id="KW-1185">Reference proteome</keyword>
<evidence type="ECO:0000313" key="8">
    <source>
        <dbReference type="EMBL" id="GAA4548683.1"/>
    </source>
</evidence>
<evidence type="ECO:0000256" key="4">
    <source>
        <dbReference type="ARBA" id="ARBA00023163"/>
    </source>
</evidence>
<dbReference type="Proteomes" id="UP001501598">
    <property type="component" value="Unassembled WGS sequence"/>
</dbReference>
<dbReference type="InterPro" id="IPR001647">
    <property type="entry name" value="HTH_TetR"/>
</dbReference>
<keyword evidence="3 5" id="KW-0238">DNA-binding</keyword>
<proteinExistence type="predicted"/>
<dbReference type="PRINTS" id="PR00455">
    <property type="entry name" value="HTHTETR"/>
</dbReference>
<evidence type="ECO:0000256" key="2">
    <source>
        <dbReference type="ARBA" id="ARBA00023015"/>
    </source>
</evidence>
<dbReference type="InterPro" id="IPR036271">
    <property type="entry name" value="Tet_transcr_reg_TetR-rel_C_sf"/>
</dbReference>
<dbReference type="Gene3D" id="1.10.357.10">
    <property type="entry name" value="Tetracycline Repressor, domain 2"/>
    <property type="match status" value="1"/>
</dbReference>
<evidence type="ECO:0000259" key="7">
    <source>
        <dbReference type="PROSITE" id="PS50977"/>
    </source>
</evidence>